<feature type="transmembrane region" description="Helical" evidence="1">
    <location>
        <begin position="95"/>
        <end position="113"/>
    </location>
</feature>
<feature type="transmembrane region" description="Helical" evidence="1">
    <location>
        <begin position="125"/>
        <end position="150"/>
    </location>
</feature>
<feature type="transmembrane region" description="Helical" evidence="1">
    <location>
        <begin position="6"/>
        <end position="22"/>
    </location>
</feature>
<evidence type="ECO:0000256" key="1">
    <source>
        <dbReference type="SAM" id="Phobius"/>
    </source>
</evidence>
<name>A0A4R2PBM0_9BACL</name>
<feature type="transmembrane region" description="Helical" evidence="1">
    <location>
        <begin position="67"/>
        <end position="88"/>
    </location>
</feature>
<evidence type="ECO:0000313" key="3">
    <source>
        <dbReference type="Proteomes" id="UP000295416"/>
    </source>
</evidence>
<dbReference type="AlphaFoldDB" id="A0A4R2PBM0"/>
<keyword evidence="3" id="KW-1185">Reference proteome</keyword>
<proteinExistence type="predicted"/>
<organism evidence="2 3">
    <name type="scientific">Scopulibacillus darangshiensis</name>
    <dbReference type="NCBI Taxonomy" id="442528"/>
    <lineage>
        <taxon>Bacteria</taxon>
        <taxon>Bacillati</taxon>
        <taxon>Bacillota</taxon>
        <taxon>Bacilli</taxon>
        <taxon>Bacillales</taxon>
        <taxon>Sporolactobacillaceae</taxon>
        <taxon>Scopulibacillus</taxon>
    </lineage>
</organism>
<comment type="caution">
    <text evidence="2">The sequence shown here is derived from an EMBL/GenBank/DDBJ whole genome shotgun (WGS) entry which is preliminary data.</text>
</comment>
<keyword evidence="1" id="KW-0812">Transmembrane</keyword>
<keyword evidence="1" id="KW-1133">Transmembrane helix</keyword>
<evidence type="ECO:0000313" key="2">
    <source>
        <dbReference type="EMBL" id="TCP31521.1"/>
    </source>
</evidence>
<gene>
    <name evidence="2" type="ORF">EV207_1028</name>
</gene>
<accession>A0A4R2PBM0</accession>
<sequence>MILTIYIILAWLVVGYFIVMPKKVGKEKLLFIFMITTIIILVFNNIISLNMGFYLPSQTRELFISYVINRNILLPFLIMICLTYIFSVNKMGTKSAAVIITLLFMLVMQILGVKLRVITYIHWNYVLSLLLLIVYLAVSLLLTAWFSLLINRKKRSL</sequence>
<dbReference type="OrthoDB" id="2871059at2"/>
<reference evidence="2 3" key="1">
    <citation type="submission" date="2019-03" db="EMBL/GenBank/DDBJ databases">
        <title>Genomic Encyclopedia of Type Strains, Phase IV (KMG-IV): sequencing the most valuable type-strain genomes for metagenomic binning, comparative biology and taxonomic classification.</title>
        <authorList>
            <person name="Goeker M."/>
        </authorList>
    </citation>
    <scope>NUCLEOTIDE SEQUENCE [LARGE SCALE GENOMIC DNA]</scope>
    <source>
        <strain evidence="2 3">DSM 19377</strain>
    </source>
</reference>
<dbReference type="EMBL" id="SLXK01000002">
    <property type="protein sequence ID" value="TCP31521.1"/>
    <property type="molecule type" value="Genomic_DNA"/>
</dbReference>
<dbReference type="Proteomes" id="UP000295416">
    <property type="component" value="Unassembled WGS sequence"/>
</dbReference>
<protein>
    <submittedName>
        <fullName evidence="2">Uncharacterized protein</fullName>
    </submittedName>
</protein>
<feature type="transmembrane region" description="Helical" evidence="1">
    <location>
        <begin position="29"/>
        <end position="47"/>
    </location>
</feature>
<dbReference type="RefSeq" id="WP_132743017.1">
    <property type="nucleotide sequence ID" value="NZ_SLXK01000002.1"/>
</dbReference>
<keyword evidence="1" id="KW-0472">Membrane</keyword>